<evidence type="ECO:0000256" key="4">
    <source>
        <dbReference type="PROSITE-ProRule" id="PRU00169"/>
    </source>
</evidence>
<sequence length="550" mass="63142">MYRLLIVDDEPIIVEGLFDLFQHRPDLPLEVYRAYDGKMALDISRRTRIDILLTDIQMPELNGIELQREVMRLWPRCKCIFLTGYNDFDYIQSSIRGGALDYVLKTEGDPAIGEAVDKAVRRIAEEVTYDKLIANARNRMTEALPTLRKEYMLELLKGEESNTEMRSVRFAELGIALNAEQPVMLALGRADGWPEGASPADKPLYTYSVNNIFEEFFAERVHLVHLSGEQNRMIWLMQPKEGQGISVASAAGPDAEPMHRFMLGTIESIQTACKQYLKLACSFVVGSEPCEWERLPEKYERLNWLFVKGLGIGTEMLLSDQRPAEGSSRGERNDTRKIQLLDQYLEQKNQDKFSRLYEEMMHSVCGGQSFRDGTTLELFYSLAAVFIAHMNRRDLFADISGKINMNKLFSIKEHETWSEVTDFFRRLAHLLFENMASEREQETNGVVRRVHDYVAANLGGDLSLGQLAEVVYLTPFYLSRLYKQQTGRNITDMIAEARLVQAKRLLGETQLKIHEVSVRVGYESAPYFTRFFKKATGLTPQEFRDKGKRI</sequence>
<dbReference type="RefSeq" id="WP_344902354.1">
    <property type="nucleotide sequence ID" value="NZ_BAAAYO010000001.1"/>
</dbReference>
<feature type="domain" description="Response regulatory" evidence="6">
    <location>
        <begin position="3"/>
        <end position="120"/>
    </location>
</feature>
<evidence type="ECO:0000313" key="8">
    <source>
        <dbReference type="Proteomes" id="UP001589619"/>
    </source>
</evidence>
<dbReference type="InterPro" id="IPR018062">
    <property type="entry name" value="HTH_AraC-typ_CS"/>
</dbReference>
<dbReference type="Gene3D" id="1.10.10.60">
    <property type="entry name" value="Homeodomain-like"/>
    <property type="match status" value="2"/>
</dbReference>
<dbReference type="EMBL" id="JBHMAG010000012">
    <property type="protein sequence ID" value="MFB9753102.1"/>
    <property type="molecule type" value="Genomic_DNA"/>
</dbReference>
<dbReference type="InterPro" id="IPR009057">
    <property type="entry name" value="Homeodomain-like_sf"/>
</dbReference>
<dbReference type="PANTHER" id="PTHR43280">
    <property type="entry name" value="ARAC-FAMILY TRANSCRIPTIONAL REGULATOR"/>
    <property type="match status" value="1"/>
</dbReference>
<dbReference type="CDD" id="cd17536">
    <property type="entry name" value="REC_YesN-like"/>
    <property type="match status" value="1"/>
</dbReference>
<dbReference type="PROSITE" id="PS00041">
    <property type="entry name" value="HTH_ARAC_FAMILY_1"/>
    <property type="match status" value="1"/>
</dbReference>
<evidence type="ECO:0000259" key="6">
    <source>
        <dbReference type="PROSITE" id="PS50110"/>
    </source>
</evidence>
<name>A0ABV5VXS3_9BACL</name>
<reference evidence="7 8" key="1">
    <citation type="submission" date="2024-09" db="EMBL/GenBank/DDBJ databases">
        <authorList>
            <person name="Sun Q."/>
            <person name="Mori K."/>
        </authorList>
    </citation>
    <scope>NUCLEOTIDE SEQUENCE [LARGE SCALE GENOMIC DNA]</scope>
    <source>
        <strain evidence="7 8">JCM 12520</strain>
    </source>
</reference>
<keyword evidence="8" id="KW-1185">Reference proteome</keyword>
<dbReference type="Pfam" id="PF12833">
    <property type="entry name" value="HTH_18"/>
    <property type="match status" value="1"/>
</dbReference>
<evidence type="ECO:0000313" key="7">
    <source>
        <dbReference type="EMBL" id="MFB9753102.1"/>
    </source>
</evidence>
<keyword evidence="4" id="KW-0597">Phosphoprotein</keyword>
<dbReference type="InterPro" id="IPR011006">
    <property type="entry name" value="CheY-like_superfamily"/>
</dbReference>
<dbReference type="PROSITE" id="PS01124">
    <property type="entry name" value="HTH_ARAC_FAMILY_2"/>
    <property type="match status" value="1"/>
</dbReference>
<dbReference type="PANTHER" id="PTHR43280:SF28">
    <property type="entry name" value="HTH-TYPE TRANSCRIPTIONAL ACTIVATOR RHAS"/>
    <property type="match status" value="1"/>
</dbReference>
<dbReference type="SMART" id="SM00342">
    <property type="entry name" value="HTH_ARAC"/>
    <property type="match status" value="1"/>
</dbReference>
<keyword evidence="3" id="KW-0804">Transcription</keyword>
<dbReference type="SUPFAM" id="SSF52172">
    <property type="entry name" value="CheY-like"/>
    <property type="match status" value="1"/>
</dbReference>
<dbReference type="InterPro" id="IPR001789">
    <property type="entry name" value="Sig_transdc_resp-reg_receiver"/>
</dbReference>
<evidence type="ECO:0000256" key="1">
    <source>
        <dbReference type="ARBA" id="ARBA00023015"/>
    </source>
</evidence>
<feature type="domain" description="HTH araC/xylS-type" evidence="5">
    <location>
        <begin position="448"/>
        <end position="546"/>
    </location>
</feature>
<comment type="caution">
    <text evidence="7">The sequence shown here is derived from an EMBL/GenBank/DDBJ whole genome shotgun (WGS) entry which is preliminary data.</text>
</comment>
<organism evidence="7 8">
    <name type="scientific">Paenibacillus hodogayensis</name>
    <dbReference type="NCBI Taxonomy" id="279208"/>
    <lineage>
        <taxon>Bacteria</taxon>
        <taxon>Bacillati</taxon>
        <taxon>Bacillota</taxon>
        <taxon>Bacilli</taxon>
        <taxon>Bacillales</taxon>
        <taxon>Paenibacillaceae</taxon>
        <taxon>Paenibacillus</taxon>
    </lineage>
</organism>
<dbReference type="InterPro" id="IPR020449">
    <property type="entry name" value="Tscrpt_reg_AraC-type_HTH"/>
</dbReference>
<gene>
    <name evidence="7" type="ORF">ACFFNY_16170</name>
</gene>
<keyword evidence="1" id="KW-0805">Transcription regulation</keyword>
<dbReference type="SUPFAM" id="SSF46689">
    <property type="entry name" value="Homeodomain-like"/>
    <property type="match status" value="2"/>
</dbReference>
<protein>
    <submittedName>
        <fullName evidence="7">Response regulator</fullName>
    </submittedName>
</protein>
<dbReference type="Gene3D" id="3.40.50.2300">
    <property type="match status" value="1"/>
</dbReference>
<feature type="modified residue" description="4-aspartylphosphate" evidence="4">
    <location>
        <position position="55"/>
    </location>
</feature>
<evidence type="ECO:0000256" key="3">
    <source>
        <dbReference type="ARBA" id="ARBA00023163"/>
    </source>
</evidence>
<dbReference type="Pfam" id="PF00072">
    <property type="entry name" value="Response_reg"/>
    <property type="match status" value="1"/>
</dbReference>
<evidence type="ECO:0000256" key="2">
    <source>
        <dbReference type="ARBA" id="ARBA00023125"/>
    </source>
</evidence>
<accession>A0ABV5VXS3</accession>
<dbReference type="PROSITE" id="PS50110">
    <property type="entry name" value="RESPONSE_REGULATORY"/>
    <property type="match status" value="1"/>
</dbReference>
<dbReference type="PRINTS" id="PR00032">
    <property type="entry name" value="HTHARAC"/>
</dbReference>
<dbReference type="Proteomes" id="UP001589619">
    <property type="component" value="Unassembled WGS sequence"/>
</dbReference>
<dbReference type="InterPro" id="IPR018060">
    <property type="entry name" value="HTH_AraC"/>
</dbReference>
<proteinExistence type="predicted"/>
<dbReference type="SMART" id="SM00448">
    <property type="entry name" value="REC"/>
    <property type="match status" value="1"/>
</dbReference>
<evidence type="ECO:0000259" key="5">
    <source>
        <dbReference type="PROSITE" id="PS01124"/>
    </source>
</evidence>
<keyword evidence="2" id="KW-0238">DNA-binding</keyword>